<dbReference type="GO" id="GO:0005739">
    <property type="term" value="C:mitochondrion"/>
    <property type="evidence" value="ECO:0007669"/>
    <property type="project" value="TreeGrafter"/>
</dbReference>
<comment type="similarity">
    <text evidence="1">Belongs to the PPR family. P subfamily.</text>
</comment>
<evidence type="ECO:0000313" key="3">
    <source>
        <dbReference type="Proteomes" id="UP000489600"/>
    </source>
</evidence>
<keyword evidence="3" id="KW-1185">Reference proteome</keyword>
<organism evidence="2 3">
    <name type="scientific">Arabis nemorensis</name>
    <dbReference type="NCBI Taxonomy" id="586526"/>
    <lineage>
        <taxon>Eukaryota</taxon>
        <taxon>Viridiplantae</taxon>
        <taxon>Streptophyta</taxon>
        <taxon>Embryophyta</taxon>
        <taxon>Tracheophyta</taxon>
        <taxon>Spermatophyta</taxon>
        <taxon>Magnoliopsida</taxon>
        <taxon>eudicotyledons</taxon>
        <taxon>Gunneridae</taxon>
        <taxon>Pentapetalae</taxon>
        <taxon>rosids</taxon>
        <taxon>malvids</taxon>
        <taxon>Brassicales</taxon>
        <taxon>Brassicaceae</taxon>
        <taxon>Arabideae</taxon>
        <taxon>Arabis</taxon>
    </lineage>
</organism>
<protein>
    <submittedName>
        <fullName evidence="2">Uncharacterized protein</fullName>
    </submittedName>
</protein>
<evidence type="ECO:0000313" key="2">
    <source>
        <dbReference type="EMBL" id="VVA90032.1"/>
    </source>
</evidence>
<evidence type="ECO:0000256" key="1">
    <source>
        <dbReference type="ARBA" id="ARBA00007626"/>
    </source>
</evidence>
<comment type="caution">
    <text evidence="2">The sequence shown here is derived from an EMBL/GenBank/DDBJ whole genome shotgun (WGS) entry which is preliminary data.</text>
</comment>
<gene>
    <name evidence="2" type="ORF">ANE_LOCUS477</name>
</gene>
<accession>A0A565ALZ0</accession>
<proteinExistence type="inferred from homology"/>
<dbReference type="PANTHER" id="PTHR45717">
    <property type="entry name" value="OS12G0527900 PROTEIN"/>
    <property type="match status" value="1"/>
</dbReference>
<dbReference type="AlphaFoldDB" id="A0A565ALZ0"/>
<reference evidence="2" key="1">
    <citation type="submission" date="2019-07" db="EMBL/GenBank/DDBJ databases">
        <authorList>
            <person name="Dittberner H."/>
        </authorList>
    </citation>
    <scope>NUCLEOTIDE SEQUENCE [LARGE SCALE GENOMIC DNA]</scope>
</reference>
<dbReference type="OrthoDB" id="1100217at2759"/>
<dbReference type="PANTHER" id="PTHR45717:SF18">
    <property type="entry name" value="PENTACOTRIPEPTIDE-REPEAT REGION OF PRORP DOMAIN-CONTAINING PROTEIN"/>
    <property type="match status" value="1"/>
</dbReference>
<sequence>MTLILQLHARRILAYSNKSYSLFRSYGTIRSPEANQTLQNRIKAALSNNAQIIPVLDQWQQEGYQVKPSDIRGLIKNLLDSNRISQALEASQWMGEEKVCNICPKDYAARLHLTEKVLRLRRSREVLRKHP</sequence>
<dbReference type="EMBL" id="CABITT030000001">
    <property type="protein sequence ID" value="VVA90032.1"/>
    <property type="molecule type" value="Genomic_DNA"/>
</dbReference>
<name>A0A565ALZ0_9BRAS</name>
<dbReference type="Proteomes" id="UP000489600">
    <property type="component" value="Unassembled WGS sequence"/>
</dbReference>